<name>A0A7M2T725_STRCW</name>
<dbReference type="Proteomes" id="UP000594008">
    <property type="component" value="Chromosome"/>
</dbReference>
<feature type="domain" description="NAD-dependent epimerase/dehydratase" evidence="1">
    <location>
        <begin position="9"/>
        <end position="232"/>
    </location>
</feature>
<dbReference type="RefSeq" id="WP_189701419.1">
    <property type="nucleotide sequence ID" value="NZ_BMTA01000027.1"/>
</dbReference>
<dbReference type="Gene3D" id="3.40.50.720">
    <property type="entry name" value="NAD(P)-binding Rossmann-like Domain"/>
    <property type="match status" value="1"/>
</dbReference>
<organism evidence="2 3">
    <name type="scientific">Streptomyces chromofuscus</name>
    <dbReference type="NCBI Taxonomy" id="42881"/>
    <lineage>
        <taxon>Bacteria</taxon>
        <taxon>Bacillati</taxon>
        <taxon>Actinomycetota</taxon>
        <taxon>Actinomycetes</taxon>
        <taxon>Kitasatosporales</taxon>
        <taxon>Streptomycetaceae</taxon>
        <taxon>Streptomyces</taxon>
    </lineage>
</organism>
<dbReference type="PANTHER" id="PTHR48079:SF6">
    <property type="entry name" value="NAD(P)-BINDING DOMAIN-CONTAINING PROTEIN-RELATED"/>
    <property type="match status" value="1"/>
</dbReference>
<evidence type="ECO:0000259" key="1">
    <source>
        <dbReference type="Pfam" id="PF01370"/>
    </source>
</evidence>
<sequence>MNDFAGRRVAVTGASGFIGGRVVERLVLGTGAEVRALVRGYGRAARLSVLPQERLTFRAVDLDAPQSLRKALDGCDLVVHCAFGSRGEVDDRWRTTVDGTANLLDVAKLAGVERLVHLSTVDVYDTSGLRRFDETAPALGEDADDREYEQQKAAAERLVLAAHGDGPETVVLQPGVVYGPWGGQWTVAQLTRPAEEFEELPVTGAGGACNAVYVDDVVDAVLAALAEPAAAGRKFLVSGPDEPGWGEFFDRLRGIRGLPAPAGTPADGAVPDWEQALYASPARVDAALAARLLAAPRTTLDEGMTRTAQWARWAGYGAPGGAGR</sequence>
<dbReference type="InterPro" id="IPR051783">
    <property type="entry name" value="NAD(P)-dependent_oxidoreduct"/>
</dbReference>
<dbReference type="SUPFAM" id="SSF51735">
    <property type="entry name" value="NAD(P)-binding Rossmann-fold domains"/>
    <property type="match status" value="1"/>
</dbReference>
<dbReference type="AlphaFoldDB" id="A0A7M2T725"/>
<evidence type="ECO:0000313" key="3">
    <source>
        <dbReference type="Proteomes" id="UP000594008"/>
    </source>
</evidence>
<keyword evidence="3" id="KW-1185">Reference proteome</keyword>
<dbReference type="PANTHER" id="PTHR48079">
    <property type="entry name" value="PROTEIN YEEZ"/>
    <property type="match status" value="1"/>
</dbReference>
<proteinExistence type="predicted"/>
<gene>
    <name evidence="2" type="ORF">IPT68_29050</name>
</gene>
<dbReference type="GO" id="GO:0005737">
    <property type="term" value="C:cytoplasm"/>
    <property type="evidence" value="ECO:0007669"/>
    <property type="project" value="TreeGrafter"/>
</dbReference>
<dbReference type="KEGG" id="schf:IPT68_29050"/>
<dbReference type="EMBL" id="CP063374">
    <property type="protein sequence ID" value="QOV43713.1"/>
    <property type="molecule type" value="Genomic_DNA"/>
</dbReference>
<dbReference type="Pfam" id="PF01370">
    <property type="entry name" value="Epimerase"/>
    <property type="match status" value="1"/>
</dbReference>
<dbReference type="InterPro" id="IPR036291">
    <property type="entry name" value="NAD(P)-bd_dom_sf"/>
</dbReference>
<evidence type="ECO:0000313" key="2">
    <source>
        <dbReference type="EMBL" id="QOV43713.1"/>
    </source>
</evidence>
<dbReference type="InterPro" id="IPR001509">
    <property type="entry name" value="Epimerase_deHydtase"/>
</dbReference>
<protein>
    <submittedName>
        <fullName evidence="2">NAD-dependent epimerase/dehydratase family protein</fullName>
    </submittedName>
</protein>
<reference evidence="2 3" key="1">
    <citation type="submission" date="2020-10" db="EMBL/GenBank/DDBJ databases">
        <title>Streptomyces chromofuscus complate genome analysis.</title>
        <authorList>
            <person name="Anwar N."/>
        </authorList>
    </citation>
    <scope>NUCLEOTIDE SEQUENCE [LARGE SCALE GENOMIC DNA]</scope>
    <source>
        <strain evidence="2 3">DSM 40273</strain>
    </source>
</reference>
<dbReference type="GO" id="GO:0004029">
    <property type="term" value="F:aldehyde dehydrogenase (NAD+) activity"/>
    <property type="evidence" value="ECO:0007669"/>
    <property type="project" value="TreeGrafter"/>
</dbReference>
<accession>A0A7M2T725</accession>